<keyword evidence="8" id="KW-0479">Metal-binding</keyword>
<evidence type="ECO:0000256" key="5">
    <source>
        <dbReference type="ARBA" id="ARBA00022519"/>
    </source>
</evidence>
<keyword evidence="7 13" id="KW-0812">Transmembrane</keyword>
<evidence type="ECO:0000256" key="7">
    <source>
        <dbReference type="ARBA" id="ARBA00022692"/>
    </source>
</evidence>
<dbReference type="GO" id="GO:0009055">
    <property type="term" value="F:electron transfer activity"/>
    <property type="evidence" value="ECO:0007669"/>
    <property type="project" value="InterPro"/>
</dbReference>
<keyword evidence="12 13" id="KW-0472">Membrane</keyword>
<keyword evidence="15" id="KW-1185">Reference proteome</keyword>
<dbReference type="AlphaFoldDB" id="A0A5A7N235"/>
<dbReference type="GO" id="GO:0005886">
    <property type="term" value="C:plasma membrane"/>
    <property type="evidence" value="ECO:0007669"/>
    <property type="project" value="UniProtKB-SubCell"/>
</dbReference>
<dbReference type="Proteomes" id="UP000325187">
    <property type="component" value="Unassembled WGS sequence"/>
</dbReference>
<dbReference type="GO" id="GO:0020037">
    <property type="term" value="F:heme binding"/>
    <property type="evidence" value="ECO:0007669"/>
    <property type="project" value="TreeGrafter"/>
</dbReference>
<dbReference type="GO" id="GO:0019646">
    <property type="term" value="P:aerobic electron transport chain"/>
    <property type="evidence" value="ECO:0007669"/>
    <property type="project" value="InterPro"/>
</dbReference>
<evidence type="ECO:0000256" key="9">
    <source>
        <dbReference type="ARBA" id="ARBA00022982"/>
    </source>
</evidence>
<feature type="transmembrane region" description="Helical" evidence="13">
    <location>
        <begin position="66"/>
        <end position="89"/>
    </location>
</feature>
<evidence type="ECO:0000256" key="6">
    <source>
        <dbReference type="ARBA" id="ARBA00022617"/>
    </source>
</evidence>
<keyword evidence="6" id="KW-0349">Heme</keyword>
<evidence type="ECO:0000313" key="14">
    <source>
        <dbReference type="EMBL" id="GER01754.1"/>
    </source>
</evidence>
<reference evidence="14 15" key="1">
    <citation type="submission" date="2019-09" db="EMBL/GenBank/DDBJ databases">
        <title>NBRP : Genome information of microbial organism related human and environment.</title>
        <authorList>
            <person name="Hattori M."/>
            <person name="Oshima K."/>
            <person name="Inaba H."/>
            <person name="Suda W."/>
            <person name="Sakamoto M."/>
            <person name="Iino T."/>
            <person name="Kitahara M."/>
            <person name="Oshida Y."/>
            <person name="Iida T."/>
            <person name="Kudo T."/>
            <person name="Itoh T."/>
            <person name="Ohkuma M."/>
        </authorList>
    </citation>
    <scope>NUCLEOTIDE SEQUENCE [LARGE SCALE GENOMIC DNA]</scope>
    <source>
        <strain evidence="14 15">Mie-1</strain>
    </source>
</reference>
<evidence type="ECO:0000313" key="15">
    <source>
        <dbReference type="Proteomes" id="UP000325187"/>
    </source>
</evidence>
<protein>
    <submittedName>
        <fullName evidence="14">Uncharacterized protein</fullName>
    </submittedName>
</protein>
<comment type="subcellular location">
    <subcellularLocation>
        <location evidence="1">Cell inner membrane</location>
        <topology evidence="1">Multi-pass membrane protein</topology>
    </subcellularLocation>
</comment>
<keyword evidence="4" id="KW-1003">Cell membrane</keyword>
<comment type="similarity">
    <text evidence="2">Belongs to the cytochrome ubiquinol oxidase subunit 1 family.</text>
</comment>
<evidence type="ECO:0000256" key="13">
    <source>
        <dbReference type="SAM" id="Phobius"/>
    </source>
</evidence>
<proteinExistence type="inferred from homology"/>
<dbReference type="GO" id="GO:0016682">
    <property type="term" value="F:oxidoreductase activity, acting on diphenols and related substances as donors, oxygen as acceptor"/>
    <property type="evidence" value="ECO:0007669"/>
    <property type="project" value="TreeGrafter"/>
</dbReference>
<evidence type="ECO:0000256" key="8">
    <source>
        <dbReference type="ARBA" id="ARBA00022723"/>
    </source>
</evidence>
<dbReference type="GO" id="GO:0046872">
    <property type="term" value="F:metal ion binding"/>
    <property type="evidence" value="ECO:0007669"/>
    <property type="project" value="UniProtKB-KW"/>
</dbReference>
<evidence type="ECO:0000256" key="2">
    <source>
        <dbReference type="ARBA" id="ARBA00009819"/>
    </source>
</evidence>
<keyword evidence="3" id="KW-0813">Transport</keyword>
<keyword evidence="10 13" id="KW-1133">Transmembrane helix</keyword>
<accession>A0A5A7N235</accession>
<evidence type="ECO:0000256" key="12">
    <source>
        <dbReference type="ARBA" id="ARBA00023136"/>
    </source>
</evidence>
<evidence type="ECO:0000256" key="4">
    <source>
        <dbReference type="ARBA" id="ARBA00022475"/>
    </source>
</evidence>
<feature type="transmembrane region" description="Helical" evidence="13">
    <location>
        <begin position="33"/>
        <end position="54"/>
    </location>
</feature>
<dbReference type="EMBL" id="BKCM01000012">
    <property type="protein sequence ID" value="GER01754.1"/>
    <property type="molecule type" value="Genomic_DNA"/>
</dbReference>
<evidence type="ECO:0000256" key="3">
    <source>
        <dbReference type="ARBA" id="ARBA00022448"/>
    </source>
</evidence>
<name>A0A5A7N235_9PROT</name>
<dbReference type="Pfam" id="PF01654">
    <property type="entry name" value="Cyt_bd_oxida_I"/>
    <property type="match status" value="1"/>
</dbReference>
<sequence>MLKRYVDDPRDASEAQIAQAANDTLPTVWPLFWSFRLMVALGFSFIAVMAYFFWRSSFRGQVYPRWALWGAVAVIPTPWIAAELGWFVAEYGRQHGQWMACCQPHCRSVIFRYRICC</sequence>
<keyword evidence="9" id="KW-0249">Electron transport</keyword>
<organism evidence="14 15">
    <name type="scientific">Iodidimonas gelatinilytica</name>
    <dbReference type="NCBI Taxonomy" id="1236966"/>
    <lineage>
        <taxon>Bacteria</taxon>
        <taxon>Pseudomonadati</taxon>
        <taxon>Pseudomonadota</taxon>
        <taxon>Alphaproteobacteria</taxon>
        <taxon>Iodidimonadales</taxon>
        <taxon>Iodidimonadaceae</taxon>
        <taxon>Iodidimonas</taxon>
    </lineage>
</organism>
<dbReference type="GO" id="GO:0070069">
    <property type="term" value="C:cytochrome complex"/>
    <property type="evidence" value="ECO:0007669"/>
    <property type="project" value="InterPro"/>
</dbReference>
<gene>
    <name evidence="14" type="ORF">JCM17845_23770</name>
</gene>
<comment type="caution">
    <text evidence="14">The sequence shown here is derived from an EMBL/GenBank/DDBJ whole genome shotgun (WGS) entry which is preliminary data.</text>
</comment>
<dbReference type="PANTHER" id="PTHR30365">
    <property type="entry name" value="CYTOCHROME D UBIQUINOL OXIDASE"/>
    <property type="match status" value="1"/>
</dbReference>
<evidence type="ECO:0000256" key="10">
    <source>
        <dbReference type="ARBA" id="ARBA00022989"/>
    </source>
</evidence>
<evidence type="ECO:0000256" key="1">
    <source>
        <dbReference type="ARBA" id="ARBA00004429"/>
    </source>
</evidence>
<keyword evidence="5" id="KW-0997">Cell inner membrane</keyword>
<keyword evidence="11" id="KW-0408">Iron</keyword>
<evidence type="ECO:0000256" key="11">
    <source>
        <dbReference type="ARBA" id="ARBA00023004"/>
    </source>
</evidence>
<dbReference type="PANTHER" id="PTHR30365:SF0">
    <property type="entry name" value="CYTOCHROME BD-I UBIQUINOL OXIDASE SUBUNIT 1"/>
    <property type="match status" value="1"/>
</dbReference>
<dbReference type="InterPro" id="IPR002585">
    <property type="entry name" value="Cyt-d_ubiquinol_oxidase_su_1"/>
</dbReference>